<evidence type="ECO:0000259" key="9">
    <source>
        <dbReference type="PROSITE" id="PS51826"/>
    </source>
</evidence>
<dbReference type="Gene3D" id="4.10.320.10">
    <property type="entry name" value="E3-binding domain"/>
    <property type="match status" value="1"/>
</dbReference>
<evidence type="ECO:0000256" key="6">
    <source>
        <dbReference type="RuleBase" id="RU003423"/>
    </source>
</evidence>
<dbReference type="PROSITE" id="PS51826">
    <property type="entry name" value="PSBD"/>
    <property type="match status" value="1"/>
</dbReference>
<dbReference type="PANTHER" id="PTHR43178">
    <property type="entry name" value="DIHYDROLIPOAMIDE ACETYLTRANSFERASE COMPONENT OF PYRUVATE DEHYDROGENASE COMPLEX"/>
    <property type="match status" value="1"/>
</dbReference>
<dbReference type="Gene3D" id="3.30.559.10">
    <property type="entry name" value="Chloramphenicol acetyltransferase-like domain"/>
    <property type="match status" value="1"/>
</dbReference>
<keyword evidence="5 6" id="KW-0012">Acyltransferase</keyword>
<keyword evidence="3 6" id="KW-0808">Transferase</keyword>
<evidence type="ECO:0000256" key="1">
    <source>
        <dbReference type="ARBA" id="ARBA00001938"/>
    </source>
</evidence>
<accession>A0ABP8P1U4</accession>
<evidence type="ECO:0000256" key="4">
    <source>
        <dbReference type="ARBA" id="ARBA00022823"/>
    </source>
</evidence>
<evidence type="ECO:0000256" key="2">
    <source>
        <dbReference type="ARBA" id="ARBA00007317"/>
    </source>
</evidence>
<dbReference type="SUPFAM" id="SSF52777">
    <property type="entry name" value="CoA-dependent acyltransferases"/>
    <property type="match status" value="1"/>
</dbReference>
<sequence>MTEPDSPSPSSHEFRLPDLGEGLTEAELLSWSVSVGDTVVLNQVIAEVETAKAVVELPSPFAGTVLALLAEPGDAVPVGAPLLRIGDADSPVPTETEAPHRDSVLVGYGPEAPAASRRRRRTNRVPTPAIADGARSGDAGDAGRPDAKPAARRLAHELGIDLAAVPGTGSGGAVTVDDVRSAANRPAASSAPAPAGRESRVPIHGVRKETAAAMVHSAFTAPHVSVFVTAEVSASMDLVDRLRSTPAFVDLSLTPLALVAKAMLVSLRSHPELNASWDEVRQEIVTKHYVNLGIATATERGLLVPTIADAHTMSLVDLTRAIGVATATARAGTATPADLTGGTITITNVGVFGVDAGTPILPPGQAAILCLGAIARRPWVVGDAVVPRWVTTLGLSFDHRIVDGEQGSRFLADVAAALTDPLALLARA</sequence>
<feature type="domain" description="Lipoyl-binding" evidence="8">
    <location>
        <begin position="11"/>
        <end position="86"/>
    </location>
</feature>
<dbReference type="InterPro" id="IPR011053">
    <property type="entry name" value="Single_hybrid_motif"/>
</dbReference>
<dbReference type="SUPFAM" id="SSF51230">
    <property type="entry name" value="Single hybrid motif"/>
    <property type="match status" value="1"/>
</dbReference>
<dbReference type="Pfam" id="PF02817">
    <property type="entry name" value="E3_binding"/>
    <property type="match status" value="1"/>
</dbReference>
<keyword evidence="4 6" id="KW-0450">Lipoyl</keyword>
<reference evidence="11" key="1">
    <citation type="journal article" date="2019" name="Int. J. Syst. Evol. Microbiol.">
        <title>The Global Catalogue of Microorganisms (GCM) 10K type strain sequencing project: providing services to taxonomists for standard genome sequencing and annotation.</title>
        <authorList>
            <consortium name="The Broad Institute Genomics Platform"/>
            <consortium name="The Broad Institute Genome Sequencing Center for Infectious Disease"/>
            <person name="Wu L."/>
            <person name="Ma J."/>
        </authorList>
    </citation>
    <scope>NUCLEOTIDE SEQUENCE [LARGE SCALE GENOMIC DNA]</scope>
    <source>
        <strain evidence="11">JCM 32206</strain>
    </source>
</reference>
<dbReference type="EMBL" id="BAABFB010000035">
    <property type="protein sequence ID" value="GAA4478359.1"/>
    <property type="molecule type" value="Genomic_DNA"/>
</dbReference>
<dbReference type="Gene3D" id="2.40.50.100">
    <property type="match status" value="1"/>
</dbReference>
<feature type="region of interest" description="Disordered" evidence="7">
    <location>
        <begin position="91"/>
        <end position="150"/>
    </location>
</feature>
<dbReference type="InterPro" id="IPR023213">
    <property type="entry name" value="CAT-like_dom_sf"/>
</dbReference>
<evidence type="ECO:0000313" key="10">
    <source>
        <dbReference type="EMBL" id="GAA4478359.1"/>
    </source>
</evidence>
<evidence type="ECO:0000259" key="8">
    <source>
        <dbReference type="PROSITE" id="PS50968"/>
    </source>
</evidence>
<dbReference type="InterPro" id="IPR003016">
    <property type="entry name" value="2-oxoA_DH_lipoyl-BS"/>
</dbReference>
<dbReference type="PROSITE" id="PS00189">
    <property type="entry name" value="LIPOYL"/>
    <property type="match status" value="1"/>
</dbReference>
<comment type="similarity">
    <text evidence="2 6">Belongs to the 2-oxoacid dehydrogenase family.</text>
</comment>
<comment type="cofactor">
    <cofactor evidence="1 6">
        <name>(R)-lipoate</name>
        <dbReference type="ChEBI" id="CHEBI:83088"/>
    </cofactor>
</comment>
<feature type="compositionally biased region" description="Low complexity" evidence="7">
    <location>
        <begin position="124"/>
        <end position="139"/>
    </location>
</feature>
<proteinExistence type="inferred from homology"/>
<evidence type="ECO:0000313" key="11">
    <source>
        <dbReference type="Proteomes" id="UP001501183"/>
    </source>
</evidence>
<evidence type="ECO:0000256" key="7">
    <source>
        <dbReference type="SAM" id="MobiDB-lite"/>
    </source>
</evidence>
<comment type="caution">
    <text evidence="10">The sequence shown here is derived from an EMBL/GenBank/DDBJ whole genome shotgun (WGS) entry which is preliminary data.</text>
</comment>
<dbReference type="InterPro" id="IPR050743">
    <property type="entry name" value="2-oxoacid_DH_E2_comp"/>
</dbReference>
<dbReference type="InterPro" id="IPR036625">
    <property type="entry name" value="E3-bd_dom_sf"/>
</dbReference>
<organism evidence="10 11">
    <name type="scientific">Rhodococcus olei</name>
    <dbReference type="NCBI Taxonomy" id="2161675"/>
    <lineage>
        <taxon>Bacteria</taxon>
        <taxon>Bacillati</taxon>
        <taxon>Actinomycetota</taxon>
        <taxon>Actinomycetes</taxon>
        <taxon>Mycobacteriales</taxon>
        <taxon>Nocardiaceae</taxon>
        <taxon>Rhodococcus</taxon>
    </lineage>
</organism>
<feature type="compositionally biased region" description="Basic and acidic residues" evidence="7">
    <location>
        <begin position="141"/>
        <end position="150"/>
    </location>
</feature>
<dbReference type="EC" id="2.3.1.-" evidence="6"/>
<evidence type="ECO:0000256" key="3">
    <source>
        <dbReference type="ARBA" id="ARBA00022679"/>
    </source>
</evidence>
<gene>
    <name evidence="10" type="ORF">GCM10023094_21880</name>
</gene>
<dbReference type="InterPro" id="IPR000089">
    <property type="entry name" value="Biotin_lipoyl"/>
</dbReference>
<dbReference type="InterPro" id="IPR001078">
    <property type="entry name" value="2-oxoacid_DH_actylTfrase"/>
</dbReference>
<dbReference type="RefSeq" id="WP_345344643.1">
    <property type="nucleotide sequence ID" value="NZ_BAABFB010000035.1"/>
</dbReference>
<dbReference type="Proteomes" id="UP001501183">
    <property type="component" value="Unassembled WGS sequence"/>
</dbReference>
<name>A0ABP8P1U4_9NOCA</name>
<feature type="domain" description="Peripheral subunit-binding (PSBD)" evidence="9">
    <location>
        <begin position="146"/>
        <end position="183"/>
    </location>
</feature>
<dbReference type="Pfam" id="PF00198">
    <property type="entry name" value="2-oxoacid_dh"/>
    <property type="match status" value="1"/>
</dbReference>
<dbReference type="PANTHER" id="PTHR43178:SF5">
    <property type="entry name" value="LIPOAMIDE ACYLTRANSFERASE COMPONENT OF BRANCHED-CHAIN ALPHA-KETO ACID DEHYDROGENASE COMPLEX, MITOCHONDRIAL"/>
    <property type="match status" value="1"/>
</dbReference>
<dbReference type="Pfam" id="PF00364">
    <property type="entry name" value="Biotin_lipoyl"/>
    <property type="match status" value="1"/>
</dbReference>
<dbReference type="InterPro" id="IPR004167">
    <property type="entry name" value="PSBD"/>
</dbReference>
<keyword evidence="11" id="KW-1185">Reference proteome</keyword>
<dbReference type="PROSITE" id="PS50968">
    <property type="entry name" value="BIOTINYL_LIPOYL"/>
    <property type="match status" value="1"/>
</dbReference>
<dbReference type="CDD" id="cd06849">
    <property type="entry name" value="lipoyl_domain"/>
    <property type="match status" value="1"/>
</dbReference>
<evidence type="ECO:0000256" key="5">
    <source>
        <dbReference type="ARBA" id="ARBA00023315"/>
    </source>
</evidence>
<protein>
    <recommendedName>
        <fullName evidence="6">Dihydrolipoamide acetyltransferase component of pyruvate dehydrogenase complex</fullName>
        <ecNumber evidence="6">2.3.1.-</ecNumber>
    </recommendedName>
</protein>
<dbReference type="SUPFAM" id="SSF47005">
    <property type="entry name" value="Peripheral subunit-binding domain of 2-oxo acid dehydrogenase complex"/>
    <property type="match status" value="1"/>
</dbReference>